<reference evidence="1" key="1">
    <citation type="submission" date="2023-01" db="EMBL/GenBank/DDBJ databases">
        <title>Human gut microbiome strain richness.</title>
        <authorList>
            <person name="Chen-Liaw A."/>
        </authorList>
    </citation>
    <scope>NUCLEOTIDE SEQUENCE</scope>
    <source>
        <strain evidence="1">D59st1_B8_D59t2_181005</strain>
    </source>
</reference>
<dbReference type="EMBL" id="JAQMLS010000002">
    <property type="protein sequence ID" value="MDB8741068.1"/>
    <property type="molecule type" value="Genomic_DNA"/>
</dbReference>
<name>A0AAW6DSD9_9FIRM</name>
<gene>
    <name evidence="1" type="ORF">PNV70_03175</name>
</gene>
<protein>
    <submittedName>
        <fullName evidence="1">Uncharacterized protein</fullName>
    </submittedName>
</protein>
<dbReference type="AlphaFoldDB" id="A0AAW6DSD9"/>
<accession>A0AAW6DSD9</accession>
<proteinExistence type="predicted"/>
<dbReference type="Proteomes" id="UP001211421">
    <property type="component" value="Unassembled WGS sequence"/>
</dbReference>
<organism evidence="1 2">
    <name type="scientific">Ruminococcus bicirculans</name>
    <name type="common">ex Wegman et al. 2014</name>
    <dbReference type="NCBI Taxonomy" id="1160721"/>
    <lineage>
        <taxon>Bacteria</taxon>
        <taxon>Bacillati</taxon>
        <taxon>Bacillota</taxon>
        <taxon>Clostridia</taxon>
        <taxon>Eubacteriales</taxon>
        <taxon>Oscillospiraceae</taxon>
        <taxon>Ruminococcus</taxon>
    </lineage>
</organism>
<evidence type="ECO:0000313" key="1">
    <source>
        <dbReference type="EMBL" id="MDB8741068.1"/>
    </source>
</evidence>
<sequence>MATKHAIVRTDNLSGTIDGSKLISAKFYSGSDPAAIDNGNVVSISDELINRETYKVTAPTAADTRATIGLVASVETMYDEQRHHNLEDFTNKADSLIRVYALETGDEFSVTKEALDGTVAKDKYVKLTADSTKLTATDTATGAIGKIVAVEIVNPDTYYVIKVK</sequence>
<comment type="caution">
    <text evidence="1">The sequence shown here is derived from an EMBL/GenBank/DDBJ whole genome shotgun (WGS) entry which is preliminary data.</text>
</comment>
<evidence type="ECO:0000313" key="2">
    <source>
        <dbReference type="Proteomes" id="UP001211421"/>
    </source>
</evidence>
<dbReference type="RefSeq" id="WP_195551105.1">
    <property type="nucleotide sequence ID" value="NZ_JADMNX010000002.1"/>
</dbReference>